<dbReference type="Proteomes" id="UP000075809">
    <property type="component" value="Unassembled WGS sequence"/>
</dbReference>
<dbReference type="EMBL" id="KQ982130">
    <property type="protein sequence ID" value="KYQ59745.1"/>
    <property type="molecule type" value="Genomic_DNA"/>
</dbReference>
<dbReference type="GO" id="GO:0045048">
    <property type="term" value="P:protein insertion into ER membrane"/>
    <property type="evidence" value="ECO:0007669"/>
    <property type="project" value="InterPro"/>
</dbReference>
<dbReference type="InterPro" id="IPR007317">
    <property type="entry name" value="GET4"/>
</dbReference>
<comment type="similarity">
    <text evidence="2">Belongs to the GET4 family.</text>
</comment>
<gene>
    <name evidence="6" type="ORF">ALC60_01130</name>
</gene>
<organism evidence="6 7">
    <name type="scientific">Mycetomoellerius zeteki</name>
    <dbReference type="NCBI Taxonomy" id="64791"/>
    <lineage>
        <taxon>Eukaryota</taxon>
        <taxon>Metazoa</taxon>
        <taxon>Ecdysozoa</taxon>
        <taxon>Arthropoda</taxon>
        <taxon>Hexapoda</taxon>
        <taxon>Insecta</taxon>
        <taxon>Pterygota</taxon>
        <taxon>Neoptera</taxon>
        <taxon>Endopterygota</taxon>
        <taxon>Hymenoptera</taxon>
        <taxon>Apocrita</taxon>
        <taxon>Aculeata</taxon>
        <taxon>Formicoidea</taxon>
        <taxon>Formicidae</taxon>
        <taxon>Myrmicinae</taxon>
        <taxon>Mycetomoellerius</taxon>
    </lineage>
</organism>
<dbReference type="FunFam" id="1.25.40.10:FF:000060">
    <property type="entry name" value="Golgi to ER traffic protein 4 homolog"/>
    <property type="match status" value="1"/>
</dbReference>
<evidence type="ECO:0000256" key="4">
    <source>
        <dbReference type="ARBA" id="ARBA00022490"/>
    </source>
</evidence>
<feature type="region of interest" description="Disordered" evidence="5">
    <location>
        <begin position="315"/>
        <end position="338"/>
    </location>
</feature>
<sequence length="338" mass="38732">TDANGAPTRLRTAKFPNSINMASRYNHGVQRVLAKLEASINSENYYEAHQMYRTLYFRYLGQRKYSELLELLYSGSMLLLQHEQHASGADLGILFVNVLTQSGTVPAQGFFEKIMSLFSLMGPMSPEREMFVQSALKWSIKGTDYKTGHPDLHQKIAQIFWREKNYILARQHFIYSRDGSGCAAMLVELHEQRGYINEIDLFITQAVLQYLCLQNKATAQEAFNSYTSRHPKINSGPPYLLPLLNFLFFLLKTIDSGKLAVFTVLCEQYQISLNRDPCYRQYLDKIGQLFFNIPPPRPRNQGLFGSLMQSFFNGLEDDDSDDEQRNTASTSHATQELD</sequence>
<evidence type="ECO:0000256" key="2">
    <source>
        <dbReference type="ARBA" id="ARBA00005351"/>
    </source>
</evidence>
<evidence type="ECO:0000313" key="6">
    <source>
        <dbReference type="EMBL" id="KYQ59745.1"/>
    </source>
</evidence>
<keyword evidence="4" id="KW-0963">Cytoplasm</keyword>
<evidence type="ECO:0000256" key="3">
    <source>
        <dbReference type="ARBA" id="ARBA00022448"/>
    </source>
</evidence>
<feature type="compositionally biased region" description="Polar residues" evidence="5">
    <location>
        <begin position="326"/>
        <end position="338"/>
    </location>
</feature>
<dbReference type="STRING" id="64791.A0A151XHE9"/>
<keyword evidence="7" id="KW-1185">Reference proteome</keyword>
<proteinExistence type="inferred from homology"/>
<feature type="non-terminal residue" evidence="6">
    <location>
        <position position="1"/>
    </location>
</feature>
<accession>A0A151XHE9</accession>
<reference evidence="6 7" key="1">
    <citation type="submission" date="2015-09" db="EMBL/GenBank/DDBJ databases">
        <title>Trachymyrmex zeteki WGS genome.</title>
        <authorList>
            <person name="Nygaard S."/>
            <person name="Hu H."/>
            <person name="Boomsma J."/>
            <person name="Zhang G."/>
        </authorList>
    </citation>
    <scope>NUCLEOTIDE SEQUENCE [LARGE SCALE GENOMIC DNA]</scope>
    <source>
        <strain evidence="6">Tzet28-1</strain>
        <tissue evidence="6">Whole body</tissue>
    </source>
</reference>
<evidence type="ECO:0000313" key="7">
    <source>
        <dbReference type="Proteomes" id="UP000075809"/>
    </source>
</evidence>
<dbReference type="Pfam" id="PF04190">
    <property type="entry name" value="GET4"/>
    <property type="match status" value="1"/>
</dbReference>
<dbReference type="AlphaFoldDB" id="A0A151XHE9"/>
<evidence type="ECO:0000256" key="1">
    <source>
        <dbReference type="ARBA" id="ARBA00004514"/>
    </source>
</evidence>
<dbReference type="PANTHER" id="PTHR12875:SF0">
    <property type="entry name" value="GOLGI TO ER TRAFFIC PROTEIN 4 HOMOLOG"/>
    <property type="match status" value="1"/>
</dbReference>
<dbReference type="PANTHER" id="PTHR12875">
    <property type="entry name" value="GOLGI TO ER TRAFFIC PROTEIN 4 HOMOLOG"/>
    <property type="match status" value="1"/>
</dbReference>
<dbReference type="GO" id="GO:0071818">
    <property type="term" value="C:BAT3 complex"/>
    <property type="evidence" value="ECO:0007669"/>
    <property type="project" value="TreeGrafter"/>
</dbReference>
<dbReference type="InterPro" id="IPR011990">
    <property type="entry name" value="TPR-like_helical_dom_sf"/>
</dbReference>
<keyword evidence="3" id="KW-0813">Transport</keyword>
<protein>
    <submittedName>
        <fullName evidence="6">Golgi to ER traffic protein 4 like protein</fullName>
    </submittedName>
</protein>
<comment type="subcellular location">
    <subcellularLocation>
        <location evidence="1">Cytoplasm</location>
        <location evidence="1">Cytosol</location>
    </subcellularLocation>
</comment>
<evidence type="ECO:0000256" key="5">
    <source>
        <dbReference type="SAM" id="MobiDB-lite"/>
    </source>
</evidence>
<dbReference type="Gene3D" id="1.25.40.10">
    <property type="entry name" value="Tetratricopeptide repeat domain"/>
    <property type="match status" value="1"/>
</dbReference>
<name>A0A151XHE9_9HYME</name>